<evidence type="ECO:0000256" key="5">
    <source>
        <dbReference type="ARBA" id="ARBA00022723"/>
    </source>
</evidence>
<dbReference type="Pfam" id="PF02127">
    <property type="entry name" value="Peptidase_M18"/>
    <property type="match status" value="1"/>
</dbReference>
<dbReference type="SUPFAM" id="SSF101821">
    <property type="entry name" value="Aminopeptidase/glucanase lid domain"/>
    <property type="match status" value="1"/>
</dbReference>
<dbReference type="GO" id="GO:0005737">
    <property type="term" value="C:cytoplasm"/>
    <property type="evidence" value="ECO:0007669"/>
    <property type="project" value="UniProtKB-ARBA"/>
</dbReference>
<evidence type="ECO:0000256" key="4">
    <source>
        <dbReference type="ARBA" id="ARBA00022670"/>
    </source>
</evidence>
<evidence type="ECO:0000256" key="1">
    <source>
        <dbReference type="ARBA" id="ARBA00001947"/>
    </source>
</evidence>
<dbReference type="PANTHER" id="PTHR28570">
    <property type="entry name" value="ASPARTYL AMINOPEPTIDASE"/>
    <property type="match status" value="1"/>
</dbReference>
<dbReference type="AlphaFoldDB" id="A0A2K1P4D3"/>
<name>A0A2K1P4D3_9BACT</name>
<evidence type="ECO:0000313" key="11">
    <source>
        <dbReference type="EMBL" id="PNR97577.1"/>
    </source>
</evidence>
<dbReference type="SUPFAM" id="SSF53187">
    <property type="entry name" value="Zn-dependent exopeptidases"/>
    <property type="match status" value="1"/>
</dbReference>
<dbReference type="Gene3D" id="3.40.630.10">
    <property type="entry name" value="Zn peptidases"/>
    <property type="match status" value="1"/>
</dbReference>
<dbReference type="GO" id="GO:0008237">
    <property type="term" value="F:metallopeptidase activity"/>
    <property type="evidence" value="ECO:0007669"/>
    <property type="project" value="UniProtKB-KW"/>
</dbReference>
<dbReference type="GO" id="GO:0006508">
    <property type="term" value="P:proteolysis"/>
    <property type="evidence" value="ECO:0007669"/>
    <property type="project" value="UniProtKB-KW"/>
</dbReference>
<dbReference type="NCBIfam" id="NF002600">
    <property type="entry name" value="PRK02256.1"/>
    <property type="match status" value="1"/>
</dbReference>
<evidence type="ECO:0000256" key="7">
    <source>
        <dbReference type="ARBA" id="ARBA00022833"/>
    </source>
</evidence>
<keyword evidence="4 9" id="KW-0645">Protease</keyword>
<evidence type="ECO:0000256" key="3">
    <source>
        <dbReference type="ARBA" id="ARBA00022438"/>
    </source>
</evidence>
<dbReference type="Gene3D" id="2.30.250.10">
    <property type="entry name" value="Aminopeptidase i, Domain 2"/>
    <property type="match status" value="1"/>
</dbReference>
<dbReference type="PANTHER" id="PTHR28570:SF2">
    <property type="entry name" value="M18 FAMILY AMINOPEPTIDASE 1-RELATED"/>
    <property type="match status" value="1"/>
</dbReference>
<keyword evidence="6 9" id="KW-0378">Hydrolase</keyword>
<comment type="similarity">
    <text evidence="2 9">Belongs to the peptidase M18 family.</text>
</comment>
<dbReference type="GO" id="GO:0008270">
    <property type="term" value="F:zinc ion binding"/>
    <property type="evidence" value="ECO:0007669"/>
    <property type="project" value="InterPro"/>
</dbReference>
<protein>
    <recommendedName>
        <fullName evidence="10">M18 family aminopeptidase</fullName>
        <ecNumber evidence="10">3.4.11.-</ecNumber>
    </recommendedName>
</protein>
<evidence type="ECO:0000256" key="6">
    <source>
        <dbReference type="ARBA" id="ARBA00022801"/>
    </source>
</evidence>
<dbReference type="RefSeq" id="WP_103066399.1">
    <property type="nucleotide sequence ID" value="NZ_AZRL01000004.1"/>
</dbReference>
<comment type="cofactor">
    <cofactor evidence="1 10">
        <name>Zn(2+)</name>
        <dbReference type="ChEBI" id="CHEBI:29105"/>
    </cofactor>
</comment>
<evidence type="ECO:0000256" key="9">
    <source>
        <dbReference type="RuleBase" id="RU004386"/>
    </source>
</evidence>
<comment type="caution">
    <text evidence="11">The sequence shown here is derived from an EMBL/GenBank/DDBJ whole genome shotgun (WGS) entry which is preliminary data.</text>
</comment>
<evidence type="ECO:0000256" key="8">
    <source>
        <dbReference type="ARBA" id="ARBA00023049"/>
    </source>
</evidence>
<organism evidence="11 12">
    <name type="scientific">Petrotoga olearia DSM 13574</name>
    <dbReference type="NCBI Taxonomy" id="1122955"/>
    <lineage>
        <taxon>Bacteria</taxon>
        <taxon>Thermotogati</taxon>
        <taxon>Thermotogota</taxon>
        <taxon>Thermotogae</taxon>
        <taxon>Petrotogales</taxon>
        <taxon>Petrotogaceae</taxon>
        <taxon>Petrotoga</taxon>
    </lineage>
</organism>
<accession>A0A2K1P4D3</accession>
<dbReference type="EC" id="3.4.11.-" evidence="10"/>
<gene>
    <name evidence="11" type="ORF">X929_02120</name>
</gene>
<dbReference type="GO" id="GO:0004177">
    <property type="term" value="F:aminopeptidase activity"/>
    <property type="evidence" value="ECO:0007669"/>
    <property type="project" value="UniProtKB-KW"/>
</dbReference>
<reference evidence="11 12" key="1">
    <citation type="submission" date="2013-12" db="EMBL/GenBank/DDBJ databases">
        <title>Comparative genomics of Petrotoga isolates.</title>
        <authorList>
            <person name="Nesbo C.L."/>
            <person name="Charchuk R."/>
            <person name="Chow K."/>
        </authorList>
    </citation>
    <scope>NUCLEOTIDE SEQUENCE [LARGE SCALE GENOMIC DNA]</scope>
    <source>
        <strain evidence="11 12">DSM 13574</strain>
    </source>
</reference>
<keyword evidence="7 9" id="KW-0862">Zinc</keyword>
<sequence length="472" mass="52655">MNLTELEKSLTIQKKSVWSKRDKEDIDRYTSQYKEFINFSKTERKTVSYSVELLEKNGFKPLSHYVKSGKIEKGDKVYFVNRDKAVFAFKYNNPLKEGINIVGAHIDSPRFDFKPEPIVEDENIAMAKTHYYGGVKKYQWFNIPLELHGVIIKSDGSKIEISIGQDENDPIFVISDLLPHLDRDLANKKVSEAFEAEKMNLLLGTTAISYDETDKVKNPVKLNILKLLNDKYGIVEEDLVSAELEIVPALPARDVGLDKSLLASYGHDDRVCAYTALTALIDAQTSVKNPAVLLVDKEEIGSDGNTGAKNHFWIYVLKKIAALAKEEELLQNIEEILTNSTLLSADVSAAVDPNYKEAHDLSNAPKLGYGITLMKYTGSGGKGRTNDANAELVGKIRNLFNKENISWQIGELGKVDRGGGGTIALFFSEKGLDVLDAGVPLLGMHSPYEVASKADIYETYLAYKTFYEKFGK</sequence>
<evidence type="ECO:0000256" key="2">
    <source>
        <dbReference type="ARBA" id="ARBA00008290"/>
    </source>
</evidence>
<keyword evidence="5 9" id="KW-0479">Metal-binding</keyword>
<dbReference type="OrthoDB" id="89722at2"/>
<dbReference type="Proteomes" id="UP000236434">
    <property type="component" value="Unassembled WGS sequence"/>
</dbReference>
<proteinExistence type="inferred from homology"/>
<keyword evidence="8 9" id="KW-0482">Metalloprotease</keyword>
<evidence type="ECO:0000256" key="10">
    <source>
        <dbReference type="RuleBase" id="RU004387"/>
    </source>
</evidence>
<dbReference type="InterPro" id="IPR023358">
    <property type="entry name" value="Peptidase_M18_dom2"/>
</dbReference>
<evidence type="ECO:0000313" key="12">
    <source>
        <dbReference type="Proteomes" id="UP000236434"/>
    </source>
</evidence>
<dbReference type="PRINTS" id="PR00932">
    <property type="entry name" value="AMINO1PTASE"/>
</dbReference>
<keyword evidence="3 9" id="KW-0031">Aminopeptidase</keyword>
<dbReference type="InterPro" id="IPR001948">
    <property type="entry name" value="Peptidase_M18"/>
</dbReference>
<dbReference type="EMBL" id="AZRL01000004">
    <property type="protein sequence ID" value="PNR97577.1"/>
    <property type="molecule type" value="Genomic_DNA"/>
</dbReference>